<feature type="transmembrane region" description="Helical" evidence="6">
    <location>
        <begin position="51"/>
        <end position="71"/>
    </location>
</feature>
<evidence type="ECO:0000256" key="5">
    <source>
        <dbReference type="ARBA" id="ARBA00023136"/>
    </source>
</evidence>
<organism evidence="7">
    <name type="scientific">seawater metagenome</name>
    <dbReference type="NCBI Taxonomy" id="1561972"/>
    <lineage>
        <taxon>unclassified sequences</taxon>
        <taxon>metagenomes</taxon>
        <taxon>ecological metagenomes</taxon>
    </lineage>
</organism>
<protein>
    <submittedName>
        <fullName evidence="7">Ceramidase</fullName>
    </submittedName>
</protein>
<name>A0A5E8CKR8_9ZZZZ</name>
<dbReference type="InterPro" id="IPR008901">
    <property type="entry name" value="ACER"/>
</dbReference>
<reference evidence="7" key="1">
    <citation type="submission" date="2019-09" db="EMBL/GenBank/DDBJ databases">
        <authorList>
            <person name="Needham M D."/>
        </authorList>
    </citation>
    <scope>NUCLEOTIDE SEQUENCE</scope>
</reference>
<dbReference type="AlphaFoldDB" id="A0A5E8CKR8"/>
<keyword evidence="3" id="KW-0378">Hydrolase</keyword>
<feature type="transmembrane region" description="Helical" evidence="6">
    <location>
        <begin position="175"/>
        <end position="192"/>
    </location>
</feature>
<feature type="transmembrane region" description="Helical" evidence="6">
    <location>
        <begin position="134"/>
        <end position="154"/>
    </location>
</feature>
<accession>A0A5E8CKR8</accession>
<feature type="transmembrane region" description="Helical" evidence="6">
    <location>
        <begin position="77"/>
        <end position="97"/>
    </location>
</feature>
<sequence length="240" mass="27629">MKFKKDFWLSTPRFCEHYFWESGNEYLNTISSLAITFFGLYGLLQYSTFFMVNLLYGFLFSNGIFSALNHWHGIDGWAYADALTMILPVSLGLILIFDMYNQFHSIIGISKIISFILYPLLIYVPIILHKYTDIFSYLFLVLALSLLSFIPVVLSIKNNVSPINAAIATSAMYRFLKGTFLVILGAGLWFSTEPKCHCPKTDPEKKKRLGKLCFHVMWHIFAGWGFYLMISAFDIVQKII</sequence>
<dbReference type="EMBL" id="CABVLZ010000001">
    <property type="protein sequence ID" value="VVU94365.1"/>
    <property type="molecule type" value="Genomic_DNA"/>
</dbReference>
<comment type="subcellular location">
    <subcellularLocation>
        <location evidence="1">Membrane</location>
        <topology evidence="1">Multi-pass membrane protein</topology>
    </subcellularLocation>
</comment>
<evidence type="ECO:0000256" key="3">
    <source>
        <dbReference type="ARBA" id="ARBA00022801"/>
    </source>
</evidence>
<feature type="transmembrane region" description="Helical" evidence="6">
    <location>
        <begin position="212"/>
        <end position="236"/>
    </location>
</feature>
<evidence type="ECO:0000256" key="6">
    <source>
        <dbReference type="SAM" id="Phobius"/>
    </source>
</evidence>
<evidence type="ECO:0000256" key="2">
    <source>
        <dbReference type="ARBA" id="ARBA00022692"/>
    </source>
</evidence>
<dbReference type="Pfam" id="PF05875">
    <property type="entry name" value="Ceramidase"/>
    <property type="match status" value="1"/>
</dbReference>
<dbReference type="GO" id="GO:0016020">
    <property type="term" value="C:membrane"/>
    <property type="evidence" value="ECO:0007669"/>
    <property type="project" value="UniProtKB-SubCell"/>
</dbReference>
<gene>
    <name evidence="7" type="ORF">CPAV1605_87</name>
</gene>
<evidence type="ECO:0000256" key="4">
    <source>
        <dbReference type="ARBA" id="ARBA00022989"/>
    </source>
</evidence>
<keyword evidence="4 6" id="KW-1133">Transmembrane helix</keyword>
<keyword evidence="2 6" id="KW-0812">Transmembrane</keyword>
<dbReference type="GO" id="GO:0006672">
    <property type="term" value="P:ceramide metabolic process"/>
    <property type="evidence" value="ECO:0007669"/>
    <property type="project" value="InterPro"/>
</dbReference>
<keyword evidence="5 6" id="KW-0472">Membrane</keyword>
<evidence type="ECO:0000256" key="1">
    <source>
        <dbReference type="ARBA" id="ARBA00004141"/>
    </source>
</evidence>
<dbReference type="GO" id="GO:0016811">
    <property type="term" value="F:hydrolase activity, acting on carbon-nitrogen (but not peptide) bonds, in linear amides"/>
    <property type="evidence" value="ECO:0007669"/>
    <property type="project" value="InterPro"/>
</dbReference>
<feature type="transmembrane region" description="Helical" evidence="6">
    <location>
        <begin position="109"/>
        <end position="128"/>
    </location>
</feature>
<proteinExistence type="predicted"/>
<evidence type="ECO:0000313" key="7">
    <source>
        <dbReference type="EMBL" id="VVU94365.1"/>
    </source>
</evidence>